<reference evidence="2" key="2">
    <citation type="submission" date="2025-08" db="UniProtKB">
        <authorList>
            <consortium name="RefSeq"/>
        </authorList>
    </citation>
    <scope>IDENTIFICATION</scope>
    <source>
        <tissue evidence="2">Leaves</tissue>
    </source>
</reference>
<keyword evidence="1" id="KW-1185">Reference proteome</keyword>
<dbReference type="RefSeq" id="XP_027102136.1">
    <property type="nucleotide sequence ID" value="XM_027246335.2"/>
</dbReference>
<accession>A0A6P6VHK5</accession>
<gene>
    <name evidence="2" type="primary">LOC113723070</name>
</gene>
<dbReference type="Proteomes" id="UP001652660">
    <property type="component" value="Chromosome 2c"/>
</dbReference>
<evidence type="ECO:0000313" key="1">
    <source>
        <dbReference type="Proteomes" id="UP001652660"/>
    </source>
</evidence>
<reference evidence="1" key="1">
    <citation type="journal article" date="2025" name="Foods">
        <title>Unveiling the Microbial Signatures of Arabica Coffee Cherries: Insights into Ripeness Specific Diversity, Functional Traits, and Implications for Quality and Safety.</title>
        <authorList>
            <consortium name="RefSeq"/>
            <person name="Tenea G.N."/>
            <person name="Cifuentes V."/>
            <person name="Reyes P."/>
            <person name="Cevallos-Vallejos M."/>
        </authorList>
    </citation>
    <scope>NUCLEOTIDE SEQUENCE [LARGE SCALE GENOMIC DNA]</scope>
</reference>
<name>A0A6P6VHK5_COFAR</name>
<dbReference type="OrthoDB" id="1272867at2759"/>
<dbReference type="AlphaFoldDB" id="A0A6P6VHK5"/>
<protein>
    <submittedName>
        <fullName evidence="2">Uncharacterized protein</fullName>
    </submittedName>
</protein>
<organism evidence="1 2">
    <name type="scientific">Coffea arabica</name>
    <name type="common">Arabian coffee</name>
    <dbReference type="NCBI Taxonomy" id="13443"/>
    <lineage>
        <taxon>Eukaryota</taxon>
        <taxon>Viridiplantae</taxon>
        <taxon>Streptophyta</taxon>
        <taxon>Embryophyta</taxon>
        <taxon>Tracheophyta</taxon>
        <taxon>Spermatophyta</taxon>
        <taxon>Magnoliopsida</taxon>
        <taxon>eudicotyledons</taxon>
        <taxon>Gunneridae</taxon>
        <taxon>Pentapetalae</taxon>
        <taxon>asterids</taxon>
        <taxon>lamiids</taxon>
        <taxon>Gentianales</taxon>
        <taxon>Rubiaceae</taxon>
        <taxon>Ixoroideae</taxon>
        <taxon>Gardenieae complex</taxon>
        <taxon>Bertiereae - Coffeeae clade</taxon>
        <taxon>Coffeeae</taxon>
        <taxon>Coffea</taxon>
    </lineage>
</organism>
<dbReference type="GeneID" id="113723070"/>
<evidence type="ECO:0000313" key="2">
    <source>
        <dbReference type="RefSeq" id="XP_027102136.1"/>
    </source>
</evidence>
<proteinExistence type="predicted"/>
<sequence length="140" mass="15479">MTEVVAKYNINVNEFAAKMAAEGFQSAEVEAIMKAVGENKKWNAIGGLSDTKANLQGLGGTKTAQNVDKAVPRDVQEMAEFAVEGTKLVLIKVKRVVVFGGFYSLHMLTQDDKGTYTDKALALKFKNGKKVRLWYKHNEH</sequence>